<feature type="domain" description="Cytochrome oxidase subunit I profile" evidence="8">
    <location>
        <begin position="153"/>
        <end position="447"/>
    </location>
</feature>
<feature type="transmembrane region" description="Helical" evidence="7">
    <location>
        <begin position="330"/>
        <end position="349"/>
    </location>
</feature>
<comment type="similarity">
    <text evidence="6">Belongs to the heme-copper respiratory oxidase family.</text>
</comment>
<evidence type="ECO:0000256" key="5">
    <source>
        <dbReference type="ARBA" id="ARBA00023136"/>
    </source>
</evidence>
<feature type="transmembrane region" description="Helical" evidence="7">
    <location>
        <begin position="248"/>
        <end position="275"/>
    </location>
</feature>
<dbReference type="Pfam" id="PF00115">
    <property type="entry name" value="COX1"/>
    <property type="match status" value="1"/>
</dbReference>
<feature type="transmembrane region" description="Helical" evidence="7">
    <location>
        <begin position="12"/>
        <end position="37"/>
    </location>
</feature>
<keyword evidence="3 6" id="KW-0812">Transmembrane</keyword>
<feature type="transmembrane region" description="Helical" evidence="7">
    <location>
        <begin position="149"/>
        <end position="166"/>
    </location>
</feature>
<name>A0ABW0C4A2_9FLAO</name>
<keyword evidence="6" id="KW-0813">Transport</keyword>
<dbReference type="PANTHER" id="PTHR10422:SF43">
    <property type="entry name" value="NITRIC OXIDE REDUCTASE SUBUNIT B"/>
    <property type="match status" value="1"/>
</dbReference>
<evidence type="ECO:0000313" key="9">
    <source>
        <dbReference type="EMBL" id="MFC5194420.1"/>
    </source>
</evidence>
<dbReference type="PANTHER" id="PTHR10422">
    <property type="entry name" value="CYTOCHROME C OXIDASE SUBUNIT 1"/>
    <property type="match status" value="1"/>
</dbReference>
<keyword evidence="6" id="KW-0249">Electron transport</keyword>
<feature type="transmembrane region" description="Helical" evidence="7">
    <location>
        <begin position="287"/>
        <end position="310"/>
    </location>
</feature>
<dbReference type="Proteomes" id="UP001596162">
    <property type="component" value="Unassembled WGS sequence"/>
</dbReference>
<dbReference type="InterPro" id="IPR023615">
    <property type="entry name" value="Cyt_c_Oxase_su1_BS"/>
</dbReference>
<keyword evidence="6" id="KW-0479">Metal-binding</keyword>
<feature type="transmembrane region" description="Helical" evidence="7">
    <location>
        <begin position="370"/>
        <end position="390"/>
    </location>
</feature>
<feature type="transmembrane region" description="Helical" evidence="7">
    <location>
        <begin position="186"/>
        <end position="207"/>
    </location>
</feature>
<feature type="transmembrane region" description="Helical" evidence="7">
    <location>
        <begin position="86"/>
        <end position="107"/>
    </location>
</feature>
<organism evidence="9 10">
    <name type="scientific">Bizionia hallyeonensis</name>
    <dbReference type="NCBI Taxonomy" id="1123757"/>
    <lineage>
        <taxon>Bacteria</taxon>
        <taxon>Pseudomonadati</taxon>
        <taxon>Bacteroidota</taxon>
        <taxon>Flavobacteriia</taxon>
        <taxon>Flavobacteriales</taxon>
        <taxon>Flavobacteriaceae</taxon>
        <taxon>Bizionia</taxon>
    </lineage>
</organism>
<evidence type="ECO:0000259" key="8">
    <source>
        <dbReference type="PROSITE" id="PS50855"/>
    </source>
</evidence>
<keyword evidence="4 7" id="KW-1133">Transmembrane helix</keyword>
<proteinExistence type="inferred from homology"/>
<dbReference type="InterPro" id="IPR036927">
    <property type="entry name" value="Cyt_c_oxase-like_su1_sf"/>
</dbReference>
<evidence type="ECO:0000256" key="4">
    <source>
        <dbReference type="ARBA" id="ARBA00022989"/>
    </source>
</evidence>
<reference evidence="10" key="1">
    <citation type="journal article" date="2019" name="Int. J. Syst. Evol. Microbiol.">
        <title>The Global Catalogue of Microorganisms (GCM) 10K type strain sequencing project: providing services to taxonomists for standard genome sequencing and annotation.</title>
        <authorList>
            <consortium name="The Broad Institute Genomics Platform"/>
            <consortium name="The Broad Institute Genome Sequencing Center for Infectious Disease"/>
            <person name="Wu L."/>
            <person name="Ma J."/>
        </authorList>
    </citation>
    <scope>NUCLEOTIDE SEQUENCE [LARGE SCALE GENOMIC DNA]</scope>
    <source>
        <strain evidence="10">JCM 17978</strain>
    </source>
</reference>
<keyword evidence="2 6" id="KW-0679">Respiratory chain</keyword>
<accession>A0ABW0C4A2</accession>
<dbReference type="PROSITE" id="PS50855">
    <property type="entry name" value="COX1"/>
    <property type="match status" value="1"/>
</dbReference>
<feature type="transmembrane region" description="Helical" evidence="7">
    <location>
        <begin position="219"/>
        <end position="242"/>
    </location>
</feature>
<dbReference type="InterPro" id="IPR000883">
    <property type="entry name" value="Cyt_C_Oxase_1"/>
</dbReference>
<evidence type="ECO:0000256" key="6">
    <source>
        <dbReference type="RuleBase" id="RU000370"/>
    </source>
</evidence>
<keyword evidence="6" id="KW-0408">Iron</keyword>
<keyword evidence="10" id="KW-1185">Reference proteome</keyword>
<comment type="caution">
    <text evidence="9">The sequence shown here is derived from an EMBL/GenBank/DDBJ whole genome shotgun (WGS) entry which is preliminary data.</text>
</comment>
<comment type="subcellular location">
    <subcellularLocation>
        <location evidence="1">Membrane</location>
        <topology evidence="1">Multi-pass membrane protein</topology>
    </subcellularLocation>
</comment>
<gene>
    <name evidence="9" type="ORF">ACFPH8_03665</name>
</gene>
<evidence type="ECO:0000313" key="10">
    <source>
        <dbReference type="Proteomes" id="UP001596162"/>
    </source>
</evidence>
<keyword evidence="6" id="KW-0349">Heme</keyword>
<dbReference type="Gene3D" id="1.20.210.10">
    <property type="entry name" value="Cytochrome c oxidase-like, subunit I domain"/>
    <property type="match status" value="1"/>
</dbReference>
<evidence type="ECO:0000256" key="7">
    <source>
        <dbReference type="SAM" id="Phobius"/>
    </source>
</evidence>
<dbReference type="PROSITE" id="PS00077">
    <property type="entry name" value="COX1_CUB"/>
    <property type="match status" value="1"/>
</dbReference>
<feature type="transmembrane region" description="Helical" evidence="7">
    <location>
        <begin position="122"/>
        <end position="142"/>
    </location>
</feature>
<sequence length="447" mass="50376">MKYKSQKVAYWFFAFSMLLLVLQITYGFIMGFARIGFDGLHEFIPFNTARAVHTNLLVVWLLSGFMGAAYYIIPEEAQRDLVSVKWAYVQLISLAVVGVAAVVGYHFNWWEGRKFLEIPRQLDYLVVANVLLFLGIILATLFKGKRKTTTALVLTMGLVFAALLYIPGMLPFDSQVTDSFFRWWVVHLWVEGVWELIMGGILSFLLIKLTGVDREVIEKWLYVIVGLTFLSGILGTGHHYYYIGVNKIWLIVGGIFSALEPLAFLAMALFAVNMYRKGEKKHPNKIALFWTLGSAIVSFVGAGLLGFAHTLPQTNLYTHGTLVTAMHAHLAFWGAYAMIVLAIISYALPNMTGRKFYDSPIGRAAFWMSNVGMVGMTVAFGVAGVAQVYLERKFKMDFMEVQAEVSIHFVVLILCATLFFTGIIFYIWDFYKHGLPTDEALDLESDL</sequence>
<dbReference type="RefSeq" id="WP_376858547.1">
    <property type="nucleotide sequence ID" value="NZ_JBHSLA010000001.1"/>
</dbReference>
<protein>
    <submittedName>
        <fullName evidence="9">Cbb3-type cytochrome c oxidase subunit I</fullName>
    </submittedName>
</protein>
<feature type="transmembrane region" description="Helical" evidence="7">
    <location>
        <begin position="57"/>
        <end position="74"/>
    </location>
</feature>
<evidence type="ECO:0000256" key="2">
    <source>
        <dbReference type="ARBA" id="ARBA00022660"/>
    </source>
</evidence>
<feature type="transmembrane region" description="Helical" evidence="7">
    <location>
        <begin position="405"/>
        <end position="428"/>
    </location>
</feature>
<dbReference type="InterPro" id="IPR023616">
    <property type="entry name" value="Cyt_c_oxase-like_su1_dom"/>
</dbReference>
<dbReference type="SUPFAM" id="SSF81442">
    <property type="entry name" value="Cytochrome c oxidase subunit I-like"/>
    <property type="match status" value="1"/>
</dbReference>
<evidence type="ECO:0000256" key="3">
    <source>
        <dbReference type="ARBA" id="ARBA00022692"/>
    </source>
</evidence>
<dbReference type="EMBL" id="JBHSLA010000001">
    <property type="protein sequence ID" value="MFC5194420.1"/>
    <property type="molecule type" value="Genomic_DNA"/>
</dbReference>
<evidence type="ECO:0000256" key="1">
    <source>
        <dbReference type="ARBA" id="ARBA00004141"/>
    </source>
</evidence>
<keyword evidence="5 7" id="KW-0472">Membrane</keyword>